<keyword evidence="3" id="KW-1185">Reference proteome</keyword>
<dbReference type="EMBL" id="CACTIH010003923">
    <property type="protein sequence ID" value="CAA2987411.1"/>
    <property type="molecule type" value="Genomic_DNA"/>
</dbReference>
<dbReference type="AlphaFoldDB" id="A0A8S0S584"/>
<feature type="chain" id="PRO_5035816771" evidence="1">
    <location>
        <begin position="27"/>
        <end position="132"/>
    </location>
</feature>
<evidence type="ECO:0000256" key="1">
    <source>
        <dbReference type="SAM" id="SignalP"/>
    </source>
</evidence>
<evidence type="ECO:0000313" key="3">
    <source>
        <dbReference type="Proteomes" id="UP000594638"/>
    </source>
</evidence>
<sequence>MGFHAAITSIKMVFLFSAYTFPSNSSSPAPSPTLPQSLPSLNAIMCGVHDSPLNPHHSSDFGGFQNYFPTHLGGCHFAFNGLHKPRSEGIAGDGGNGGHREGYEVVAIGEELAMGDSDKSRWSHRLGFNLSP</sequence>
<organism evidence="2 3">
    <name type="scientific">Olea europaea subsp. europaea</name>
    <dbReference type="NCBI Taxonomy" id="158383"/>
    <lineage>
        <taxon>Eukaryota</taxon>
        <taxon>Viridiplantae</taxon>
        <taxon>Streptophyta</taxon>
        <taxon>Embryophyta</taxon>
        <taxon>Tracheophyta</taxon>
        <taxon>Spermatophyta</taxon>
        <taxon>Magnoliopsida</taxon>
        <taxon>eudicotyledons</taxon>
        <taxon>Gunneridae</taxon>
        <taxon>Pentapetalae</taxon>
        <taxon>asterids</taxon>
        <taxon>lamiids</taxon>
        <taxon>Lamiales</taxon>
        <taxon>Oleaceae</taxon>
        <taxon>Oleeae</taxon>
        <taxon>Olea</taxon>
    </lineage>
</organism>
<keyword evidence="1" id="KW-0732">Signal</keyword>
<evidence type="ECO:0000313" key="2">
    <source>
        <dbReference type="EMBL" id="CAA2987411.1"/>
    </source>
</evidence>
<dbReference type="Proteomes" id="UP000594638">
    <property type="component" value="Unassembled WGS sequence"/>
</dbReference>
<reference evidence="2 3" key="1">
    <citation type="submission" date="2019-12" db="EMBL/GenBank/DDBJ databases">
        <authorList>
            <person name="Alioto T."/>
            <person name="Alioto T."/>
            <person name="Gomez Garrido J."/>
        </authorList>
    </citation>
    <scope>NUCLEOTIDE SEQUENCE [LARGE SCALE GENOMIC DNA]</scope>
</reference>
<feature type="signal peptide" evidence="1">
    <location>
        <begin position="1"/>
        <end position="26"/>
    </location>
</feature>
<proteinExistence type="predicted"/>
<name>A0A8S0S584_OLEEU</name>
<comment type="caution">
    <text evidence="2">The sequence shown here is derived from an EMBL/GenBank/DDBJ whole genome shotgun (WGS) entry which is preliminary data.</text>
</comment>
<gene>
    <name evidence="2" type="ORF">OLEA9_A076785</name>
</gene>
<dbReference type="Gramene" id="OE9A076785T1">
    <property type="protein sequence ID" value="OE9A076785C1"/>
    <property type="gene ID" value="OE9A076785"/>
</dbReference>
<accession>A0A8S0S584</accession>
<protein>
    <submittedName>
        <fullName evidence="2">Uncharacterized protein</fullName>
    </submittedName>
</protein>